<sequence>MRATVEGIREIGRLKDWWTEGFNFWVRFMAVLGVIWAYGFVEFRIRIGVVLGLRGRPRALLAPTGASPVGIGSTRRGGAHGGTYEHSAHRSYRPSGSGARPPTRAVVFATKDLPTGKAIASGAQHHRLRGGGRWMRAEGEV</sequence>
<proteinExistence type="predicted"/>
<keyword evidence="2" id="KW-1133">Transmembrane helix</keyword>
<gene>
    <name evidence="3" type="ORF">B296_00034979</name>
</gene>
<feature type="transmembrane region" description="Helical" evidence="2">
    <location>
        <begin position="24"/>
        <end position="41"/>
    </location>
</feature>
<organism evidence="3 4">
    <name type="scientific">Ensete ventricosum</name>
    <name type="common">Abyssinian banana</name>
    <name type="synonym">Musa ensete</name>
    <dbReference type="NCBI Taxonomy" id="4639"/>
    <lineage>
        <taxon>Eukaryota</taxon>
        <taxon>Viridiplantae</taxon>
        <taxon>Streptophyta</taxon>
        <taxon>Embryophyta</taxon>
        <taxon>Tracheophyta</taxon>
        <taxon>Spermatophyta</taxon>
        <taxon>Magnoliopsida</taxon>
        <taxon>Liliopsida</taxon>
        <taxon>Zingiberales</taxon>
        <taxon>Musaceae</taxon>
        <taxon>Ensete</taxon>
    </lineage>
</organism>
<dbReference type="EMBL" id="AMZH03021176">
    <property type="protein sequence ID" value="RRT38471.1"/>
    <property type="molecule type" value="Genomic_DNA"/>
</dbReference>
<evidence type="ECO:0000313" key="4">
    <source>
        <dbReference type="Proteomes" id="UP000287651"/>
    </source>
</evidence>
<dbReference type="Proteomes" id="UP000287651">
    <property type="component" value="Unassembled WGS sequence"/>
</dbReference>
<name>A0A426XG49_ENSVE</name>
<protein>
    <submittedName>
        <fullName evidence="3">Uncharacterized protein</fullName>
    </submittedName>
</protein>
<evidence type="ECO:0000313" key="3">
    <source>
        <dbReference type="EMBL" id="RRT38471.1"/>
    </source>
</evidence>
<reference evidence="3 4" key="1">
    <citation type="journal article" date="2014" name="Agronomy (Basel)">
        <title>A Draft Genome Sequence for Ensete ventricosum, the Drought-Tolerant Tree Against Hunger.</title>
        <authorList>
            <person name="Harrison J."/>
            <person name="Moore K.A."/>
            <person name="Paszkiewicz K."/>
            <person name="Jones T."/>
            <person name="Grant M."/>
            <person name="Ambacheew D."/>
            <person name="Muzemil S."/>
            <person name="Studholme D.J."/>
        </authorList>
    </citation>
    <scope>NUCLEOTIDE SEQUENCE [LARGE SCALE GENOMIC DNA]</scope>
</reference>
<keyword evidence="2" id="KW-0472">Membrane</keyword>
<feature type="region of interest" description="Disordered" evidence="1">
    <location>
        <begin position="71"/>
        <end position="101"/>
    </location>
</feature>
<comment type="caution">
    <text evidence="3">The sequence shown here is derived from an EMBL/GenBank/DDBJ whole genome shotgun (WGS) entry which is preliminary data.</text>
</comment>
<keyword evidence="2" id="KW-0812">Transmembrane</keyword>
<dbReference type="AlphaFoldDB" id="A0A426XG49"/>
<evidence type="ECO:0000256" key="1">
    <source>
        <dbReference type="SAM" id="MobiDB-lite"/>
    </source>
</evidence>
<accession>A0A426XG49</accession>
<evidence type="ECO:0000256" key="2">
    <source>
        <dbReference type="SAM" id="Phobius"/>
    </source>
</evidence>